<dbReference type="InterPro" id="IPR036412">
    <property type="entry name" value="HAD-like_sf"/>
</dbReference>
<dbReference type="GO" id="GO:0046872">
    <property type="term" value="F:metal ion binding"/>
    <property type="evidence" value="ECO:0007669"/>
    <property type="project" value="UniProtKB-KW"/>
</dbReference>
<sequence>MPEGRVVLKCKGFLFDLDGTLVDSLPAVERAWINWAKRFDISPQEVLGFIHGKQAMTSLRHFMAGAPEEAIQQEFLRLEKIESEDTDGIVALPGAAELLAHLSEAGIPWAIVTSGSLPVASARRAAGGLPAPEVLVTAERVARGKPEPDAYLLGAQLLGLEPEECVVVEDAPAGVLSGLAAGCHVIAVNAPAETPRLEHVDYALHSLTELLVQKLPDGSVEVFRKH</sequence>
<dbReference type="OrthoDB" id="9800058at2"/>
<dbReference type="Gene3D" id="1.10.150.240">
    <property type="entry name" value="Putative phosphatase, domain 2"/>
    <property type="match status" value="1"/>
</dbReference>
<keyword evidence="3" id="KW-1185">Reference proteome</keyword>
<organism evidence="2 3">
    <name type="scientific">Buttiauxella warmboldiae</name>
    <dbReference type="NCBI Taxonomy" id="82993"/>
    <lineage>
        <taxon>Bacteria</taxon>
        <taxon>Pseudomonadati</taxon>
        <taxon>Pseudomonadota</taxon>
        <taxon>Gammaproteobacteria</taxon>
        <taxon>Enterobacterales</taxon>
        <taxon>Enterobacteriaceae</taxon>
        <taxon>Buttiauxella</taxon>
    </lineage>
</organism>
<dbReference type="PRINTS" id="PR00413">
    <property type="entry name" value="HADHALOGNASE"/>
</dbReference>
<gene>
    <name evidence="2" type="ORF">EHN07_02855</name>
</gene>
<evidence type="ECO:0000313" key="3">
    <source>
        <dbReference type="Proteomes" id="UP000268615"/>
    </source>
</evidence>
<dbReference type="InterPro" id="IPR051806">
    <property type="entry name" value="HAD-like_SPP"/>
</dbReference>
<dbReference type="CDD" id="cd07527">
    <property type="entry name" value="HAD_ScGPP-like"/>
    <property type="match status" value="1"/>
</dbReference>
<evidence type="ECO:0000313" key="2">
    <source>
        <dbReference type="EMBL" id="RPH30407.1"/>
    </source>
</evidence>
<dbReference type="GO" id="GO:0050308">
    <property type="term" value="F:sugar-phosphatase activity"/>
    <property type="evidence" value="ECO:0007669"/>
    <property type="project" value="TreeGrafter"/>
</dbReference>
<keyword evidence="1" id="KW-0479">Metal-binding</keyword>
<name>A0A3N5DS53_9ENTR</name>
<dbReference type="InterPro" id="IPR023214">
    <property type="entry name" value="HAD_sf"/>
</dbReference>
<dbReference type="PANTHER" id="PTHR43481:SF4">
    <property type="entry name" value="GLYCEROL-1-PHOSPHATE PHOSPHOHYDROLASE 1-RELATED"/>
    <property type="match status" value="1"/>
</dbReference>
<protein>
    <submittedName>
        <fullName evidence="2">Sugar phosphatase</fullName>
    </submittedName>
</protein>
<dbReference type="SFLD" id="SFLDG01135">
    <property type="entry name" value="C1.5.6:_HAD__Beta-PGM__Phospha"/>
    <property type="match status" value="1"/>
</dbReference>
<dbReference type="InterPro" id="IPR006439">
    <property type="entry name" value="HAD-SF_hydro_IA"/>
</dbReference>
<dbReference type="SFLD" id="SFLDS00003">
    <property type="entry name" value="Haloacid_Dehalogenase"/>
    <property type="match status" value="1"/>
</dbReference>
<dbReference type="NCBIfam" id="TIGR01509">
    <property type="entry name" value="HAD-SF-IA-v3"/>
    <property type="match status" value="1"/>
</dbReference>
<dbReference type="SFLD" id="SFLDG01129">
    <property type="entry name" value="C1.5:_HAD__Beta-PGM__Phosphata"/>
    <property type="match status" value="1"/>
</dbReference>
<evidence type="ECO:0000256" key="1">
    <source>
        <dbReference type="ARBA" id="ARBA00022723"/>
    </source>
</evidence>
<reference evidence="2 3" key="1">
    <citation type="submission" date="2018-11" db="EMBL/GenBank/DDBJ databases">
        <title>Draft genome sequence of Buttiauxella warmboldiae CCUG 35512.</title>
        <authorList>
            <person name="Salva-Serra F."/>
            <person name="Marathe N."/>
            <person name="Moore E."/>
            <person name="Svensson L."/>
            <person name="Engstrom-Jakobsson H."/>
        </authorList>
    </citation>
    <scope>NUCLEOTIDE SEQUENCE [LARGE SCALE GENOMIC DNA]</scope>
    <source>
        <strain evidence="2 3">CCUG 35512</strain>
    </source>
</reference>
<dbReference type="Gene3D" id="3.40.50.1000">
    <property type="entry name" value="HAD superfamily/HAD-like"/>
    <property type="match status" value="1"/>
</dbReference>
<dbReference type="Pfam" id="PF00702">
    <property type="entry name" value="Hydrolase"/>
    <property type="match status" value="1"/>
</dbReference>
<dbReference type="SUPFAM" id="SSF56784">
    <property type="entry name" value="HAD-like"/>
    <property type="match status" value="1"/>
</dbReference>
<dbReference type="InterPro" id="IPR023198">
    <property type="entry name" value="PGP-like_dom2"/>
</dbReference>
<dbReference type="NCBIfam" id="NF008610">
    <property type="entry name" value="PRK11587.1"/>
    <property type="match status" value="1"/>
</dbReference>
<accession>A0A3N5DS53</accession>
<dbReference type="AlphaFoldDB" id="A0A3N5DS53"/>
<dbReference type="EMBL" id="RPOH01000009">
    <property type="protein sequence ID" value="RPH30407.1"/>
    <property type="molecule type" value="Genomic_DNA"/>
</dbReference>
<comment type="caution">
    <text evidence="2">The sequence shown here is derived from an EMBL/GenBank/DDBJ whole genome shotgun (WGS) entry which is preliminary data.</text>
</comment>
<dbReference type="Proteomes" id="UP000268615">
    <property type="component" value="Unassembled WGS sequence"/>
</dbReference>
<dbReference type="PANTHER" id="PTHR43481">
    <property type="entry name" value="FRUCTOSE-1-PHOSPHATE PHOSPHATASE"/>
    <property type="match status" value="1"/>
</dbReference>
<proteinExistence type="predicted"/>
<dbReference type="GO" id="GO:0043136">
    <property type="term" value="F:sn-glycerol 3-phosphatase activity"/>
    <property type="evidence" value="ECO:0007669"/>
    <property type="project" value="TreeGrafter"/>
</dbReference>